<dbReference type="EMBL" id="JBHMDM010000001">
    <property type="protein sequence ID" value="MFB9375634.1"/>
    <property type="molecule type" value="Genomic_DNA"/>
</dbReference>
<keyword evidence="2" id="KW-1133">Transmembrane helix</keyword>
<feature type="region of interest" description="Disordered" evidence="1">
    <location>
        <begin position="1"/>
        <end position="27"/>
    </location>
</feature>
<dbReference type="Proteomes" id="UP001589748">
    <property type="component" value="Unassembled WGS sequence"/>
</dbReference>
<keyword evidence="4" id="KW-1185">Reference proteome</keyword>
<evidence type="ECO:0000313" key="4">
    <source>
        <dbReference type="Proteomes" id="UP001589748"/>
    </source>
</evidence>
<accession>A0ABV5LNG2</accession>
<evidence type="ECO:0000313" key="3">
    <source>
        <dbReference type="EMBL" id="MFB9375634.1"/>
    </source>
</evidence>
<keyword evidence="2" id="KW-0472">Membrane</keyword>
<gene>
    <name evidence="3" type="ORF">ACFFVI_01505</name>
</gene>
<organism evidence="3 4">
    <name type="scientific">Kineococcus gynurae</name>
    <dbReference type="NCBI Taxonomy" id="452979"/>
    <lineage>
        <taxon>Bacteria</taxon>
        <taxon>Bacillati</taxon>
        <taxon>Actinomycetota</taxon>
        <taxon>Actinomycetes</taxon>
        <taxon>Kineosporiales</taxon>
        <taxon>Kineosporiaceae</taxon>
        <taxon>Kineococcus</taxon>
    </lineage>
</organism>
<sequence length="201" mass="21350">MSSTGSPTDRPSRPRAEQGVPRRRGGGSVSSMIISMALIIGAVLVIVLLVPRPNTIEQPAVDVANAAEGATSRLDFVPPVPVGLDGWTPTAAVVNRSTNDVVTWHVNYRTDSGEYLALDVARGATAGWERALSAGGGPDGEQQIDGQTWERLYQADRGRSTLVREADGLTVLVSGETGYPVLAELVQATERAWSEQGRTWG</sequence>
<evidence type="ECO:0000256" key="2">
    <source>
        <dbReference type="SAM" id="Phobius"/>
    </source>
</evidence>
<feature type="transmembrane region" description="Helical" evidence="2">
    <location>
        <begin position="29"/>
        <end position="50"/>
    </location>
</feature>
<dbReference type="RefSeq" id="WP_380140182.1">
    <property type="nucleotide sequence ID" value="NZ_JBHLUI010000012.1"/>
</dbReference>
<protein>
    <submittedName>
        <fullName evidence="3">DUF4245 domain-containing protein</fullName>
    </submittedName>
</protein>
<comment type="caution">
    <text evidence="3">The sequence shown here is derived from an EMBL/GenBank/DDBJ whole genome shotgun (WGS) entry which is preliminary data.</text>
</comment>
<keyword evidence="2" id="KW-0812">Transmembrane</keyword>
<proteinExistence type="predicted"/>
<reference evidence="3 4" key="1">
    <citation type="submission" date="2024-09" db="EMBL/GenBank/DDBJ databases">
        <authorList>
            <person name="Sun Q."/>
            <person name="Mori K."/>
        </authorList>
    </citation>
    <scope>NUCLEOTIDE SEQUENCE [LARGE SCALE GENOMIC DNA]</scope>
    <source>
        <strain evidence="3 4">TISTR 1856</strain>
    </source>
</reference>
<evidence type="ECO:0000256" key="1">
    <source>
        <dbReference type="SAM" id="MobiDB-lite"/>
    </source>
</evidence>
<dbReference type="Pfam" id="PF14030">
    <property type="entry name" value="DUF4245"/>
    <property type="match status" value="1"/>
</dbReference>
<name>A0ABV5LNG2_9ACTN</name>
<dbReference type="InterPro" id="IPR025339">
    <property type="entry name" value="DUF4245"/>
</dbReference>